<evidence type="ECO:0000313" key="7">
    <source>
        <dbReference type="Proteomes" id="UP001437256"/>
    </source>
</evidence>
<dbReference type="Pfam" id="PF25479">
    <property type="entry name" value="Vts1"/>
    <property type="match status" value="1"/>
</dbReference>
<evidence type="ECO:0000313" key="6">
    <source>
        <dbReference type="EMBL" id="KAL0072766.1"/>
    </source>
</evidence>
<reference evidence="6 7" key="1">
    <citation type="submission" date="2024-05" db="EMBL/GenBank/DDBJ databases">
        <title>A draft genome resource for the thread blight pathogen Marasmius tenuissimus strain MS-2.</title>
        <authorList>
            <person name="Yulfo-Soto G.E."/>
            <person name="Baruah I.K."/>
            <person name="Amoako-Attah I."/>
            <person name="Bukari Y."/>
            <person name="Meinhardt L.W."/>
            <person name="Bailey B.A."/>
            <person name="Cohen S.P."/>
        </authorList>
    </citation>
    <scope>NUCLEOTIDE SEQUENCE [LARGE SCALE GENOMIC DNA]</scope>
    <source>
        <strain evidence="6 7">MS-2</strain>
    </source>
</reference>
<comment type="caution">
    <text evidence="6">The sequence shown here is derived from an EMBL/GenBank/DDBJ whole genome shotgun (WGS) entry which is preliminary data.</text>
</comment>
<accession>A0ABR3AH93</accession>
<protein>
    <submittedName>
        <fullName evidence="6">Flap-structured DNA-binding and RNA-binding protein</fullName>
    </submittedName>
</protein>
<dbReference type="PROSITE" id="PS50105">
    <property type="entry name" value="SAM_DOMAIN"/>
    <property type="match status" value="1"/>
</dbReference>
<keyword evidence="3" id="KW-0694">RNA-binding</keyword>
<evidence type="ECO:0000256" key="1">
    <source>
        <dbReference type="ARBA" id="ARBA00004496"/>
    </source>
</evidence>
<dbReference type="Proteomes" id="UP001437256">
    <property type="component" value="Unassembled WGS sequence"/>
</dbReference>
<dbReference type="EMBL" id="JBBXMP010000001">
    <property type="protein sequence ID" value="KAL0072766.1"/>
    <property type="molecule type" value="Genomic_DNA"/>
</dbReference>
<feature type="compositionally biased region" description="Low complexity" evidence="4">
    <location>
        <begin position="295"/>
        <end position="366"/>
    </location>
</feature>
<evidence type="ECO:0000256" key="2">
    <source>
        <dbReference type="ARBA" id="ARBA00022490"/>
    </source>
</evidence>
<keyword evidence="7" id="KW-1185">Reference proteome</keyword>
<dbReference type="GO" id="GO:0003677">
    <property type="term" value="F:DNA binding"/>
    <property type="evidence" value="ECO:0007669"/>
    <property type="project" value="UniProtKB-KW"/>
</dbReference>
<keyword evidence="2" id="KW-0963">Cytoplasm</keyword>
<feature type="domain" description="SAM" evidence="5">
    <location>
        <begin position="378"/>
        <end position="436"/>
    </location>
</feature>
<dbReference type="Gene3D" id="1.10.150.50">
    <property type="entry name" value="Transcription Factor, Ets-1"/>
    <property type="match status" value="1"/>
</dbReference>
<dbReference type="SUPFAM" id="SSF47769">
    <property type="entry name" value="SAM/Pointed domain"/>
    <property type="match status" value="1"/>
</dbReference>
<dbReference type="SMART" id="SM00454">
    <property type="entry name" value="SAM"/>
    <property type="match status" value="1"/>
</dbReference>
<keyword evidence="6" id="KW-0238">DNA-binding</keyword>
<gene>
    <name evidence="6" type="primary">VTS1_1</name>
    <name evidence="6" type="ORF">AAF712_000529</name>
</gene>
<evidence type="ECO:0000256" key="4">
    <source>
        <dbReference type="SAM" id="MobiDB-lite"/>
    </source>
</evidence>
<dbReference type="InterPro" id="IPR050897">
    <property type="entry name" value="SMAUG/VTS1_RNA-bind"/>
</dbReference>
<dbReference type="InterPro" id="IPR057327">
    <property type="entry name" value="Vts1_dom"/>
</dbReference>
<name>A0ABR3AH93_9AGAR</name>
<feature type="compositionally biased region" description="Basic and acidic residues" evidence="4">
    <location>
        <begin position="453"/>
        <end position="462"/>
    </location>
</feature>
<organism evidence="6 7">
    <name type="scientific">Marasmius tenuissimus</name>
    <dbReference type="NCBI Taxonomy" id="585030"/>
    <lineage>
        <taxon>Eukaryota</taxon>
        <taxon>Fungi</taxon>
        <taxon>Dikarya</taxon>
        <taxon>Basidiomycota</taxon>
        <taxon>Agaricomycotina</taxon>
        <taxon>Agaricomycetes</taxon>
        <taxon>Agaricomycetidae</taxon>
        <taxon>Agaricales</taxon>
        <taxon>Marasmiineae</taxon>
        <taxon>Marasmiaceae</taxon>
        <taxon>Marasmius</taxon>
    </lineage>
</organism>
<dbReference type="PANTHER" id="PTHR12515">
    <property type="entry name" value="STERILE ALPHA MOTIF DOMAIN CONTAINING PROTEIN 4-RELATED"/>
    <property type="match status" value="1"/>
</dbReference>
<feature type="region of interest" description="Disordered" evidence="4">
    <location>
        <begin position="143"/>
        <end position="185"/>
    </location>
</feature>
<feature type="region of interest" description="Disordered" evidence="4">
    <location>
        <begin position="295"/>
        <end position="374"/>
    </location>
</feature>
<feature type="region of interest" description="Disordered" evidence="4">
    <location>
        <begin position="432"/>
        <end position="462"/>
    </location>
</feature>
<comment type="subcellular location">
    <subcellularLocation>
        <location evidence="1">Cytoplasm</location>
    </subcellularLocation>
</comment>
<sequence>MPATSSSSSMLSPQIAIPKPQLQKLAGVNPASPLRPNAAVFSPILSPRPGAAFGIPPSPRFGGVGGELDDWFKNLRKYEVRMGAMAAASEEPKFREELGTIEQWFTLLNDSEQDATLYSLIQHASQEQITFLKAILQQLSDPMLADSRQSSPATTRPPLNVRLPGTPRTPGFSLASALSPATTQNKDLDRLEKSAAGPGPSSTSAVDPSSQELFIKGSEDFSWANMVNTPMDLMFQKPQKSAHNPTGSMPMGIPNPMMGMAMMNPLAFSQGMAGYTNEAQLLALQLMMNGMAMQPQQLPQQPQPPVGNNQNQKSGSQQRQQQKGQSSAGASNWRSAPSKGTSKTPSKPKSAAGSSTAATAAPTPTTRPEDDVDPELLKDIPAWLKTLRLHKYTECFAGMTWQEIVALDEDQLEKMGVTALGARKRLTKNFEGVKRKMGMAPANPDDAAAPGQEPEKDTATSS</sequence>
<evidence type="ECO:0000256" key="3">
    <source>
        <dbReference type="ARBA" id="ARBA00022884"/>
    </source>
</evidence>
<evidence type="ECO:0000259" key="5">
    <source>
        <dbReference type="PROSITE" id="PS50105"/>
    </source>
</evidence>
<dbReference type="PANTHER" id="PTHR12515:SF5">
    <property type="entry name" value="PROTEIN SMAUG"/>
    <property type="match status" value="1"/>
</dbReference>
<dbReference type="Pfam" id="PF00536">
    <property type="entry name" value="SAM_1"/>
    <property type="match status" value="1"/>
</dbReference>
<proteinExistence type="predicted"/>
<dbReference type="InterPro" id="IPR001660">
    <property type="entry name" value="SAM"/>
</dbReference>
<feature type="compositionally biased region" description="Low complexity" evidence="4">
    <location>
        <begin position="440"/>
        <end position="450"/>
    </location>
</feature>
<dbReference type="InterPro" id="IPR013761">
    <property type="entry name" value="SAM/pointed_sf"/>
</dbReference>